<feature type="transmembrane region" description="Helical" evidence="1">
    <location>
        <begin position="153"/>
        <end position="170"/>
    </location>
</feature>
<sequence length="217" mass="22691">MISHAEVQAALSARIDGEDTGLDNSVIDAHLDHCAECSSFWERSLALSRSLSIVEADGSMAPPDDLSDVIYAGVETEFHKLASRRLLGLSIGRVILAILAVLYILWAGQLVAGSGAAELDPEVASLLIGAAAVRVGIAAALLLVAWKPNQIPGVLLIVGAMLGFTVGFAVLDAVSGDTPAQWLHLGMLLFTSVALVFMWVADRGPSNPLRTLSAGPQ</sequence>
<evidence type="ECO:0000313" key="4">
    <source>
        <dbReference type="Proteomes" id="UP000235836"/>
    </source>
</evidence>
<gene>
    <name evidence="3" type="ORF">CJ203_09595</name>
</gene>
<dbReference type="EMBL" id="PNHG01000018">
    <property type="protein sequence ID" value="PMC63694.1"/>
    <property type="molecule type" value="Genomic_DNA"/>
</dbReference>
<protein>
    <recommendedName>
        <fullName evidence="2">Putative zinc-finger domain-containing protein</fullName>
    </recommendedName>
</protein>
<keyword evidence="1" id="KW-1133">Transmembrane helix</keyword>
<feature type="domain" description="Putative zinc-finger" evidence="2">
    <location>
        <begin position="6"/>
        <end position="37"/>
    </location>
</feature>
<comment type="caution">
    <text evidence="3">The sequence shown here is derived from an EMBL/GenBank/DDBJ whole genome shotgun (WGS) entry which is preliminary data.</text>
</comment>
<feature type="transmembrane region" description="Helical" evidence="1">
    <location>
        <begin position="126"/>
        <end position="146"/>
    </location>
</feature>
<dbReference type="AlphaFoldDB" id="A0A2N6T334"/>
<feature type="transmembrane region" description="Helical" evidence="1">
    <location>
        <begin position="182"/>
        <end position="201"/>
    </location>
</feature>
<name>A0A2N6T334_9CORY</name>
<evidence type="ECO:0000256" key="1">
    <source>
        <dbReference type="SAM" id="Phobius"/>
    </source>
</evidence>
<evidence type="ECO:0000313" key="3">
    <source>
        <dbReference type="EMBL" id="PMC63694.1"/>
    </source>
</evidence>
<proteinExistence type="predicted"/>
<organism evidence="3 4">
    <name type="scientific">Corynebacterium tuscaniense</name>
    <dbReference type="NCBI Taxonomy" id="302449"/>
    <lineage>
        <taxon>Bacteria</taxon>
        <taxon>Bacillati</taxon>
        <taxon>Actinomycetota</taxon>
        <taxon>Actinomycetes</taxon>
        <taxon>Mycobacteriales</taxon>
        <taxon>Corynebacteriaceae</taxon>
        <taxon>Corynebacterium</taxon>
    </lineage>
</organism>
<dbReference type="InterPro" id="IPR027383">
    <property type="entry name" value="Znf_put"/>
</dbReference>
<dbReference type="RefSeq" id="WP_102724422.1">
    <property type="nucleotide sequence ID" value="NZ_PNHG01000018.1"/>
</dbReference>
<dbReference type="Proteomes" id="UP000235836">
    <property type="component" value="Unassembled WGS sequence"/>
</dbReference>
<feature type="transmembrane region" description="Helical" evidence="1">
    <location>
        <begin position="86"/>
        <end position="106"/>
    </location>
</feature>
<accession>A0A2N6T334</accession>
<keyword evidence="4" id="KW-1185">Reference proteome</keyword>
<keyword evidence="1" id="KW-0472">Membrane</keyword>
<evidence type="ECO:0000259" key="2">
    <source>
        <dbReference type="Pfam" id="PF13490"/>
    </source>
</evidence>
<keyword evidence="1" id="KW-0812">Transmembrane</keyword>
<reference evidence="3 4" key="1">
    <citation type="submission" date="2017-09" db="EMBL/GenBank/DDBJ databases">
        <title>Bacterial strain isolated from the female urinary microbiota.</title>
        <authorList>
            <person name="Thomas-White K."/>
            <person name="Kumar N."/>
            <person name="Forster S."/>
            <person name="Putonti C."/>
            <person name="Lawley T."/>
            <person name="Wolfe A.J."/>
        </authorList>
    </citation>
    <scope>NUCLEOTIDE SEQUENCE [LARGE SCALE GENOMIC DNA]</scope>
    <source>
        <strain evidence="3 4">UMB0792</strain>
    </source>
</reference>
<dbReference type="Pfam" id="PF13490">
    <property type="entry name" value="zf-HC2"/>
    <property type="match status" value="1"/>
</dbReference>